<evidence type="ECO:0000313" key="11">
    <source>
        <dbReference type="Proteomes" id="UP000346772"/>
    </source>
</evidence>
<dbReference type="GO" id="GO:0016832">
    <property type="term" value="F:aldehyde-lyase activity"/>
    <property type="evidence" value="ECO:0007669"/>
    <property type="project" value="InterPro"/>
</dbReference>
<dbReference type="NCBIfam" id="NF006421">
    <property type="entry name" value="PRK08673.1"/>
    <property type="match status" value="1"/>
</dbReference>
<accession>A0A031WF19</accession>
<name>A0A031WF19_CLODI</name>
<dbReference type="AlphaFoldDB" id="A0A031WF19"/>
<sequence length="261" mass="28844">MKENLFNNNSKIEINTNNKKITVKKDKLIIAGPCAIESYEQLLETAKFVKSQGANILRGGAYKPRTSPNSFQGLKKEGLEILKAVKDEVGMAVITELMDVRDMDELYSISDIIQIGSRNMQNFTLLSEVGKQNKPVMLKRGIASTITEWIGASEYIAIEGNSNIIMCERGIRTYNDYTRNTLDLAAVPIIQKETGLPVVVDPSHATGVRYLVKPMSLASFACGADGIMVEVHPDPENALSDGAQSLCFNEFEDLMKSINNY</sequence>
<dbReference type="Proteomes" id="UP000346772">
    <property type="component" value="Unassembled WGS sequence"/>
</dbReference>
<gene>
    <name evidence="5" type="primary">aroF</name>
    <name evidence="7" type="synonym">aroF_1</name>
    <name evidence="8" type="synonym">aroF_2</name>
    <name evidence="5" type="ORF">BN1095_340209</name>
    <name evidence="4" type="ORF">BN1096_580030</name>
    <name evidence="3" type="ORF">BN1097_560028</name>
    <name evidence="6" type="ORF">KRM00_000709</name>
    <name evidence="8" type="ORF">SAMEA1402399_02143</name>
    <name evidence="9" type="ORF">SAMEA1710456_00866</name>
    <name evidence="7" type="ORF">SAMEA3375112_00361</name>
</gene>
<dbReference type="PATRIC" id="fig|1496.854.peg.3167"/>
<dbReference type="NCBIfam" id="TIGR01361">
    <property type="entry name" value="DAHP_synth_Bsub"/>
    <property type="match status" value="1"/>
</dbReference>
<dbReference type="EMBL" id="FUPS01000001">
    <property type="protein sequence ID" value="SJR84716.1"/>
    <property type="molecule type" value="Genomic_DNA"/>
</dbReference>
<dbReference type="InterPro" id="IPR006268">
    <property type="entry name" value="DAHP_syn_2"/>
</dbReference>
<dbReference type="GeneID" id="66353859"/>
<dbReference type="EMBL" id="CAADAN010000007">
    <property type="protein sequence ID" value="VFD32635.1"/>
    <property type="molecule type" value="Genomic_DNA"/>
</dbReference>
<evidence type="ECO:0000313" key="3">
    <source>
        <dbReference type="EMBL" id="CDS86450.1"/>
    </source>
</evidence>
<dbReference type="EC" id="2.5.1.54" evidence="5 6"/>
<dbReference type="InterPro" id="IPR013785">
    <property type="entry name" value="Aldolase_TIM"/>
</dbReference>
<dbReference type="EMBL" id="CAADAT010000003">
    <property type="protein sequence ID" value="VFD53401.1"/>
    <property type="molecule type" value="Genomic_DNA"/>
</dbReference>
<evidence type="ECO:0000313" key="6">
    <source>
        <dbReference type="EMBL" id="HBH1541251.1"/>
    </source>
</evidence>
<reference evidence="11 12" key="3">
    <citation type="submission" date="2019-02" db="EMBL/GenBank/DDBJ databases">
        <authorList>
            <consortium name="Pathogen Informatics"/>
        </authorList>
    </citation>
    <scope>NUCLEOTIDE SEQUENCE [LARGE SCALE GENOMIC DNA]</scope>
    <source>
        <strain evidence="9 11">078GUE027</strain>
        <strain evidence="8">Clo34</strain>
        <strain evidence="12">clo34</strain>
        <strain evidence="7 10">VRECD0157</strain>
    </source>
</reference>
<dbReference type="RefSeq" id="WP_003419887.1">
    <property type="nucleotide sequence ID" value="NZ_AP031492.1"/>
</dbReference>
<evidence type="ECO:0000313" key="12">
    <source>
        <dbReference type="Proteomes" id="UP000411588"/>
    </source>
</evidence>
<dbReference type="EMBL" id="LK932394">
    <property type="protein sequence ID" value="CDS86450.1"/>
    <property type="molecule type" value="Genomic_DNA"/>
</dbReference>
<dbReference type="GO" id="GO:0003849">
    <property type="term" value="F:3-deoxy-7-phosphoheptulonate synthase activity"/>
    <property type="evidence" value="ECO:0007669"/>
    <property type="project" value="UniProtKB-EC"/>
</dbReference>
<dbReference type="EMBL" id="DAEPXK010000005">
    <property type="protein sequence ID" value="HBH1541251.1"/>
    <property type="molecule type" value="Genomic_DNA"/>
</dbReference>
<proteinExistence type="predicted"/>
<dbReference type="NCBIfam" id="NF009239">
    <property type="entry name" value="PRK12595.1"/>
    <property type="match status" value="1"/>
</dbReference>
<dbReference type="Proteomes" id="UP000189137">
    <property type="component" value="Unassembled WGS sequence"/>
</dbReference>
<organism evidence="5">
    <name type="scientific">Clostridioides difficile</name>
    <name type="common">Peptoclostridium difficile</name>
    <dbReference type="NCBI Taxonomy" id="1496"/>
    <lineage>
        <taxon>Bacteria</taxon>
        <taxon>Bacillati</taxon>
        <taxon>Bacillota</taxon>
        <taxon>Clostridia</taxon>
        <taxon>Peptostreptococcales</taxon>
        <taxon>Peptostreptococcaceae</taxon>
        <taxon>Clostridioides</taxon>
    </lineage>
</organism>
<dbReference type="Proteomes" id="UP000411588">
    <property type="component" value="Unassembled WGS sequence"/>
</dbReference>
<dbReference type="Gene3D" id="3.20.20.70">
    <property type="entry name" value="Aldolase class I"/>
    <property type="match status" value="1"/>
</dbReference>
<evidence type="ECO:0000313" key="8">
    <source>
        <dbReference type="EMBL" id="VFD32635.1"/>
    </source>
</evidence>
<evidence type="ECO:0000256" key="1">
    <source>
        <dbReference type="ARBA" id="ARBA00022679"/>
    </source>
</evidence>
<dbReference type="PANTHER" id="PTHR43018">
    <property type="entry name" value="PHOSPHO-2-DEHYDRO-3-DEOXYHEPTONATE ALDOLASE"/>
    <property type="match status" value="1"/>
</dbReference>
<reference evidence="6" key="4">
    <citation type="submission" date="2021-06" db="EMBL/GenBank/DDBJ databases">
        <authorList>
            <consortium name="NCBI Pathogen Detection Project"/>
        </authorList>
    </citation>
    <scope>NUCLEOTIDE SEQUENCE</scope>
    <source>
        <strain evidence="6">HN1000</strain>
    </source>
</reference>
<dbReference type="SUPFAM" id="SSF51569">
    <property type="entry name" value="Aldolase"/>
    <property type="match status" value="1"/>
</dbReference>
<evidence type="ECO:0000313" key="5">
    <source>
        <dbReference type="EMBL" id="CDT21287.1"/>
    </source>
</evidence>
<dbReference type="Proteomes" id="UP000878956">
    <property type="component" value="Unassembled WGS sequence"/>
</dbReference>
<evidence type="ECO:0000313" key="9">
    <source>
        <dbReference type="EMBL" id="VFD53401.1"/>
    </source>
</evidence>
<dbReference type="EMBL" id="LK932511">
    <property type="protein sequence ID" value="CDS86905.1"/>
    <property type="molecule type" value="Genomic_DNA"/>
</dbReference>
<reference evidence="6" key="2">
    <citation type="journal article" date="2018" name="Genome Biol.">
        <title>SKESA: strategic k-mer extension for scrupulous assemblies.</title>
        <authorList>
            <person name="Souvorov A."/>
            <person name="Agarwala R."/>
            <person name="Lipman D.J."/>
        </authorList>
    </citation>
    <scope>NUCLEOTIDE SEQUENCE</scope>
    <source>
        <strain evidence="6">HN1000</strain>
    </source>
</reference>
<dbReference type="InterPro" id="IPR006218">
    <property type="entry name" value="DAHP1/KDSA"/>
</dbReference>
<dbReference type="Pfam" id="PF00793">
    <property type="entry name" value="DAHP_synth_1"/>
    <property type="match status" value="1"/>
</dbReference>
<evidence type="ECO:0000313" key="4">
    <source>
        <dbReference type="EMBL" id="CDS86905.1"/>
    </source>
</evidence>
<dbReference type="PANTHER" id="PTHR43018:SF2">
    <property type="entry name" value="PHOSPHO-2-DEHYDRO-3-DEOXYHEPTONATE ALDOLASE"/>
    <property type="match status" value="1"/>
</dbReference>
<evidence type="ECO:0000259" key="2">
    <source>
        <dbReference type="Pfam" id="PF00793"/>
    </source>
</evidence>
<dbReference type="KEGG" id="pdf:CD630DERM_14530"/>
<dbReference type="GO" id="GO:0009073">
    <property type="term" value="P:aromatic amino acid family biosynthetic process"/>
    <property type="evidence" value="ECO:0007669"/>
    <property type="project" value="InterPro"/>
</dbReference>
<dbReference type="EMBL" id="LK933005">
    <property type="protein sequence ID" value="CDT21287.1"/>
    <property type="molecule type" value="Genomic_DNA"/>
</dbReference>
<keyword evidence="1 5" id="KW-0808">Transferase</keyword>
<evidence type="ECO:0000313" key="10">
    <source>
        <dbReference type="Proteomes" id="UP000189137"/>
    </source>
</evidence>
<protein>
    <submittedName>
        <fullName evidence="6">3-deoxy-7-phosphoheptulonate synthase</fullName>
        <ecNumber evidence="5 6">2.5.1.54</ecNumber>
    </submittedName>
    <submittedName>
        <fullName evidence="5">Phospho-2-dehydro-3-deoxyheptonate aldolase</fullName>
    </submittedName>
</protein>
<evidence type="ECO:0000313" key="7">
    <source>
        <dbReference type="EMBL" id="SJR84716.1"/>
    </source>
</evidence>
<dbReference type="InterPro" id="IPR052899">
    <property type="entry name" value="Class-I_DAHP_synthase"/>
</dbReference>
<reference evidence="5" key="1">
    <citation type="submission" date="2014-07" db="EMBL/GenBank/DDBJ databases">
        <authorList>
            <person name="Monot Marc"/>
        </authorList>
    </citation>
    <scope>NUCLEOTIDE SEQUENCE</scope>
    <source>
        <strain evidence="5">7032989</strain>
        <strain evidence="3">7032994</strain>
    </source>
</reference>
<feature type="domain" description="DAHP synthetase I/KDSA" evidence="2">
    <location>
        <begin position="15"/>
        <end position="256"/>
    </location>
</feature>